<dbReference type="Proteomes" id="UP000095651">
    <property type="component" value="Unassembled WGS sequence"/>
</dbReference>
<name>A0A174DXB3_9FIRM</name>
<reference evidence="2 3" key="1">
    <citation type="submission" date="2015-09" db="EMBL/GenBank/DDBJ databases">
        <authorList>
            <consortium name="Pathogen Informatics"/>
        </authorList>
    </citation>
    <scope>NUCLEOTIDE SEQUENCE [LARGE SCALE GENOMIC DNA]</scope>
    <source>
        <strain evidence="2 3">2789STDY5608850</strain>
    </source>
</reference>
<evidence type="ECO:0000313" key="2">
    <source>
        <dbReference type="EMBL" id="CUO28858.1"/>
    </source>
</evidence>
<dbReference type="GO" id="GO:0003677">
    <property type="term" value="F:DNA binding"/>
    <property type="evidence" value="ECO:0007669"/>
    <property type="project" value="InterPro"/>
</dbReference>
<keyword evidence="2" id="KW-0396">Initiation factor</keyword>
<dbReference type="InterPro" id="IPR036388">
    <property type="entry name" value="WH-like_DNA-bd_sf"/>
</dbReference>
<dbReference type="EMBL" id="CYZE01000005">
    <property type="protein sequence ID" value="CUO28858.1"/>
    <property type="molecule type" value="Genomic_DNA"/>
</dbReference>
<dbReference type="SUPFAM" id="SSF46894">
    <property type="entry name" value="C-terminal effector domain of the bipartite response regulators"/>
    <property type="match status" value="1"/>
</dbReference>
<protein>
    <submittedName>
        <fullName evidence="2">Sporulation initiation factor Spo0A C terminal</fullName>
    </submittedName>
</protein>
<dbReference type="GO" id="GO:0042173">
    <property type="term" value="P:regulation of sporulation resulting in formation of a cellular spore"/>
    <property type="evidence" value="ECO:0007669"/>
    <property type="project" value="InterPro"/>
</dbReference>
<dbReference type="GO" id="GO:0005737">
    <property type="term" value="C:cytoplasm"/>
    <property type="evidence" value="ECO:0007669"/>
    <property type="project" value="InterPro"/>
</dbReference>
<proteinExistence type="predicted"/>
<gene>
    <name evidence="2" type="primary">spo0A_2</name>
    <name evidence="2" type="ORF">ERS852407_02361</name>
</gene>
<dbReference type="Gene3D" id="1.10.10.10">
    <property type="entry name" value="Winged helix-like DNA-binding domain superfamily/Winged helix DNA-binding domain"/>
    <property type="match status" value="1"/>
</dbReference>
<dbReference type="RefSeq" id="WP_055655272.1">
    <property type="nucleotide sequence ID" value="NZ_CABIXC010000005.1"/>
</dbReference>
<evidence type="ECO:0000259" key="1">
    <source>
        <dbReference type="Pfam" id="PF08769"/>
    </source>
</evidence>
<organism evidence="2 3">
    <name type="scientific">Hungatella hathewayi</name>
    <dbReference type="NCBI Taxonomy" id="154046"/>
    <lineage>
        <taxon>Bacteria</taxon>
        <taxon>Bacillati</taxon>
        <taxon>Bacillota</taxon>
        <taxon>Clostridia</taxon>
        <taxon>Lachnospirales</taxon>
        <taxon>Lachnospiraceae</taxon>
        <taxon>Hungatella</taxon>
    </lineage>
</organism>
<evidence type="ECO:0000313" key="3">
    <source>
        <dbReference type="Proteomes" id="UP000095651"/>
    </source>
</evidence>
<keyword evidence="2" id="KW-0648">Protein biosynthesis</keyword>
<dbReference type="Pfam" id="PF08769">
    <property type="entry name" value="Spo0A_C"/>
    <property type="match status" value="1"/>
</dbReference>
<dbReference type="InterPro" id="IPR014879">
    <property type="entry name" value="Spo0A_C"/>
</dbReference>
<feature type="domain" description="Sporulation initiation factor Spo0A C-terminal" evidence="1">
    <location>
        <begin position="6"/>
        <end position="105"/>
    </location>
</feature>
<dbReference type="AlphaFoldDB" id="A0A174DXB3"/>
<dbReference type="GO" id="GO:0003743">
    <property type="term" value="F:translation initiation factor activity"/>
    <property type="evidence" value="ECO:0007669"/>
    <property type="project" value="UniProtKB-KW"/>
</dbReference>
<dbReference type="GO" id="GO:0003700">
    <property type="term" value="F:DNA-binding transcription factor activity"/>
    <property type="evidence" value="ECO:0007669"/>
    <property type="project" value="InterPro"/>
</dbReference>
<dbReference type="InterPro" id="IPR016032">
    <property type="entry name" value="Sig_transdc_resp-reg_C-effctor"/>
</dbReference>
<accession>A0A174DXB3</accession>
<sequence>MREREIENLLLRLGANRSYTGFYYVIYAVQLSIEDGDKLQLISKWLYPEVAKKYHTSVQCVERNIRTLVALIWNKGDRSLLEHIAYTPLRKKPNNAAFISILVSYLCAEN</sequence>
<dbReference type="GO" id="GO:0005509">
    <property type="term" value="F:calcium ion binding"/>
    <property type="evidence" value="ECO:0007669"/>
    <property type="project" value="InterPro"/>
</dbReference>